<protein>
    <submittedName>
        <fullName evidence="1">Uncharacterized protein</fullName>
    </submittedName>
</protein>
<reference evidence="1" key="1">
    <citation type="journal article" date="2023" name="Nat. Commun.">
        <title>Diploid and tetraploid genomes of Acorus and the evolution of monocots.</title>
        <authorList>
            <person name="Ma L."/>
            <person name="Liu K.W."/>
            <person name="Li Z."/>
            <person name="Hsiao Y.Y."/>
            <person name="Qi Y."/>
            <person name="Fu T."/>
            <person name="Tang G.D."/>
            <person name="Zhang D."/>
            <person name="Sun W.H."/>
            <person name="Liu D.K."/>
            <person name="Li Y."/>
            <person name="Chen G.Z."/>
            <person name="Liu X.D."/>
            <person name="Liao X.Y."/>
            <person name="Jiang Y.T."/>
            <person name="Yu X."/>
            <person name="Hao Y."/>
            <person name="Huang J."/>
            <person name="Zhao X.W."/>
            <person name="Ke S."/>
            <person name="Chen Y.Y."/>
            <person name="Wu W.L."/>
            <person name="Hsu J.L."/>
            <person name="Lin Y.F."/>
            <person name="Huang M.D."/>
            <person name="Li C.Y."/>
            <person name="Huang L."/>
            <person name="Wang Z.W."/>
            <person name="Zhao X."/>
            <person name="Zhong W.Y."/>
            <person name="Peng D.H."/>
            <person name="Ahmad S."/>
            <person name="Lan S."/>
            <person name="Zhang J.S."/>
            <person name="Tsai W.C."/>
            <person name="Van de Peer Y."/>
            <person name="Liu Z.J."/>
        </authorList>
    </citation>
    <scope>NUCLEOTIDE SEQUENCE</scope>
    <source>
        <strain evidence="1">CP</strain>
    </source>
</reference>
<comment type="caution">
    <text evidence="1">The sequence shown here is derived from an EMBL/GenBank/DDBJ whole genome shotgun (WGS) entry which is preliminary data.</text>
</comment>
<name>A0AAV9ECJ1_ACOCL</name>
<dbReference type="AlphaFoldDB" id="A0AAV9ECJ1"/>
<sequence length="92" mass="10790">MDPEMATTKEEVKVTIIKDIRRYYCEYCGICKSKKTLITSQVLSIHKRDRHVPVDTYADRLTDLYCPCDRVHVDTYLDSLTDFCCPSEEDFD</sequence>
<evidence type="ECO:0000313" key="1">
    <source>
        <dbReference type="EMBL" id="KAK1309712.1"/>
    </source>
</evidence>
<gene>
    <name evidence="1" type="ORF">QJS10_CPA08g01252</name>
</gene>
<organism evidence="1 2">
    <name type="scientific">Acorus calamus</name>
    <name type="common">Sweet flag</name>
    <dbReference type="NCBI Taxonomy" id="4465"/>
    <lineage>
        <taxon>Eukaryota</taxon>
        <taxon>Viridiplantae</taxon>
        <taxon>Streptophyta</taxon>
        <taxon>Embryophyta</taxon>
        <taxon>Tracheophyta</taxon>
        <taxon>Spermatophyta</taxon>
        <taxon>Magnoliopsida</taxon>
        <taxon>Liliopsida</taxon>
        <taxon>Acoraceae</taxon>
        <taxon>Acorus</taxon>
    </lineage>
</organism>
<reference evidence="1" key="2">
    <citation type="submission" date="2023-06" db="EMBL/GenBank/DDBJ databases">
        <authorList>
            <person name="Ma L."/>
            <person name="Liu K.-W."/>
            <person name="Li Z."/>
            <person name="Hsiao Y.-Y."/>
            <person name="Qi Y."/>
            <person name="Fu T."/>
            <person name="Tang G."/>
            <person name="Zhang D."/>
            <person name="Sun W.-H."/>
            <person name="Liu D.-K."/>
            <person name="Li Y."/>
            <person name="Chen G.-Z."/>
            <person name="Liu X.-D."/>
            <person name="Liao X.-Y."/>
            <person name="Jiang Y.-T."/>
            <person name="Yu X."/>
            <person name="Hao Y."/>
            <person name="Huang J."/>
            <person name="Zhao X.-W."/>
            <person name="Ke S."/>
            <person name="Chen Y.-Y."/>
            <person name="Wu W.-L."/>
            <person name="Hsu J.-L."/>
            <person name="Lin Y.-F."/>
            <person name="Huang M.-D."/>
            <person name="Li C.-Y."/>
            <person name="Huang L."/>
            <person name="Wang Z.-W."/>
            <person name="Zhao X."/>
            <person name="Zhong W.-Y."/>
            <person name="Peng D.-H."/>
            <person name="Ahmad S."/>
            <person name="Lan S."/>
            <person name="Zhang J.-S."/>
            <person name="Tsai W.-C."/>
            <person name="Van De Peer Y."/>
            <person name="Liu Z.-J."/>
        </authorList>
    </citation>
    <scope>NUCLEOTIDE SEQUENCE</scope>
    <source>
        <strain evidence="1">CP</strain>
        <tissue evidence="1">Leaves</tissue>
    </source>
</reference>
<dbReference type="Proteomes" id="UP001180020">
    <property type="component" value="Unassembled WGS sequence"/>
</dbReference>
<evidence type="ECO:0000313" key="2">
    <source>
        <dbReference type="Proteomes" id="UP001180020"/>
    </source>
</evidence>
<proteinExistence type="predicted"/>
<accession>A0AAV9ECJ1</accession>
<dbReference type="EMBL" id="JAUJYO010000008">
    <property type="protein sequence ID" value="KAK1309712.1"/>
    <property type="molecule type" value="Genomic_DNA"/>
</dbReference>
<keyword evidence="2" id="KW-1185">Reference proteome</keyword>